<evidence type="ECO:0000313" key="2">
    <source>
        <dbReference type="EMBL" id="AWR99363.1"/>
    </source>
</evidence>
<keyword evidence="1" id="KW-1133">Transmembrane helix</keyword>
<feature type="transmembrane region" description="Helical" evidence="1">
    <location>
        <begin position="41"/>
        <end position="61"/>
    </location>
</feature>
<protein>
    <recommendedName>
        <fullName evidence="4">Polysaccharide biosynthesis protein</fullName>
    </recommendedName>
</protein>
<name>A0A2U9ITR6_9CREN</name>
<feature type="transmembrane region" description="Helical" evidence="1">
    <location>
        <begin position="155"/>
        <end position="173"/>
    </location>
</feature>
<feature type="transmembrane region" description="Helical" evidence="1">
    <location>
        <begin position="259"/>
        <end position="281"/>
    </location>
</feature>
<reference evidence="3" key="3">
    <citation type="submission" date="2020-03" db="EMBL/GenBank/DDBJ databases">
        <title>Sequencing and Assembly of Multiple Reported Metal-Biooxidizing Members of the Extremely Thermoacidophilic Archaeal Family Sulfolobaceae.</title>
        <authorList>
            <person name="Counts J.A."/>
            <person name="Kelly R.M."/>
        </authorList>
    </citation>
    <scope>NUCLEOTIDE SEQUENCE [LARGE SCALE GENOMIC DNA]</scope>
    <source>
        <strain evidence="3">HO1-1</strain>
    </source>
</reference>
<proteinExistence type="predicted"/>
<keyword evidence="1" id="KW-0812">Transmembrane</keyword>
<evidence type="ECO:0000313" key="3">
    <source>
        <dbReference type="Proteomes" id="UP000247586"/>
    </source>
</evidence>
<reference evidence="3" key="2">
    <citation type="submission" date="2020-03" db="EMBL/GenBank/DDBJ databases">
        <title>Complete Genome Sequences of Extremely Thermoacidophilic, Metal-Mobilizing Type-Strain Members of the Archaeal Family Sulfolobaceae: Acidianus brierleyi DSM-1651T, Acidianus sulfidivorans DSM-18786T, Metallosphaera hakonensis DSM-7519T, and Metallosphaera prunae DSM-10039T.</title>
        <authorList>
            <person name="Counts J.A."/>
            <person name="Kelly R.M."/>
        </authorList>
    </citation>
    <scope>NUCLEOTIDE SEQUENCE [LARGE SCALE GENOMIC DNA]</scope>
    <source>
        <strain evidence="3">HO1-1</strain>
    </source>
</reference>
<feature type="transmembrane region" description="Helical" evidence="1">
    <location>
        <begin position="98"/>
        <end position="120"/>
    </location>
</feature>
<keyword evidence="1" id="KW-0472">Membrane</keyword>
<dbReference type="EMBL" id="CP029287">
    <property type="protein sequence ID" value="AWR99363.1"/>
    <property type="molecule type" value="Genomic_DNA"/>
</dbReference>
<feature type="transmembrane region" description="Helical" evidence="1">
    <location>
        <begin position="73"/>
        <end position="92"/>
    </location>
</feature>
<dbReference type="STRING" id="1293036.GCA_001315825_03130"/>
<organism evidence="2 3">
    <name type="scientific">Metallosphaera hakonensis JCM 8857 = DSM 7519</name>
    <dbReference type="NCBI Taxonomy" id="1293036"/>
    <lineage>
        <taxon>Archaea</taxon>
        <taxon>Thermoproteota</taxon>
        <taxon>Thermoprotei</taxon>
        <taxon>Sulfolobales</taxon>
        <taxon>Sulfolobaceae</taxon>
        <taxon>Metallosphaera</taxon>
    </lineage>
</organism>
<evidence type="ECO:0000256" key="1">
    <source>
        <dbReference type="SAM" id="Phobius"/>
    </source>
</evidence>
<feature type="transmembrane region" description="Helical" evidence="1">
    <location>
        <begin position="362"/>
        <end position="384"/>
    </location>
</feature>
<keyword evidence="3" id="KW-1185">Reference proteome</keyword>
<reference evidence="2 3" key="1">
    <citation type="submission" date="2018-05" db="EMBL/GenBank/DDBJ databases">
        <title>Complete Genome Sequences of Extremely Thermoacidophilic, Metal-Mobilizing Type-Strain Members of the Archaeal Family Sulfolobaceae: Acidianus brierleyi DSM-1651T, Acidianus sulfidivorans DSM-18786T, Metallosphaera hakonensis DSM-7519T, and Metallosphaera prunae DSM-10039T.</title>
        <authorList>
            <person name="Counts J.A."/>
            <person name="Kelly R.M."/>
        </authorList>
    </citation>
    <scope>NUCLEOTIDE SEQUENCE [LARGE SCALE GENOMIC DNA]</scope>
    <source>
        <strain evidence="2 3">HO1-1</strain>
    </source>
</reference>
<feature type="transmembrane region" description="Helical" evidence="1">
    <location>
        <begin position="329"/>
        <end position="350"/>
    </location>
</feature>
<evidence type="ECO:0008006" key="4">
    <source>
        <dbReference type="Google" id="ProtNLM"/>
    </source>
</evidence>
<accession>A0A2U9ITR6</accession>
<dbReference type="GeneID" id="36834915"/>
<dbReference type="RefSeq" id="WP_110369145.1">
    <property type="nucleotide sequence ID" value="NZ_CP029287.2"/>
</dbReference>
<feature type="transmembrane region" description="Helical" evidence="1">
    <location>
        <begin position="287"/>
        <end position="308"/>
    </location>
</feature>
<feature type="transmembrane region" description="Helical" evidence="1">
    <location>
        <begin position="132"/>
        <end position="149"/>
    </location>
</feature>
<gene>
    <name evidence="2" type="ORF">DFR87_06195</name>
</gene>
<dbReference type="Proteomes" id="UP000247586">
    <property type="component" value="Chromosome"/>
</dbReference>
<dbReference type="KEGG" id="mhk:DFR87_06195"/>
<sequence>MRPVLVGLVNLSARILSLPLSLTFLYLVSSVPQEDYARWTFLSAGILGLMSIPLGSVSGLISRYSAEGKPVGYAVILETVLLSLELPLLWLLDLSLELRLLSSIYLVVFSIYALVNNVAIGKRPARSGLSQLIFNVGKVGLGILLIKFFYLDGIFMTYILAYLLQCVYLLRYVKLNLALTGNPASLIVKSLMLSVRNVRVFFEGLSNVIMESLHANAEALYGMAQQLSIPSTWPSSLNVATFSAVKEGTHHVNPILRSYLTIGSTITSLSVVFGFAFLSLFRQDYLIAVYPLLILSVANYVRGIYGILFNAMLGTDPSLSYESGSLNSITVRVELFYLVLSTSSLSIPFLLPRSLSTPTILIIVPLTFLVSSVIMSILLTRIVGRELSISIGPRELLINVVVLLIGSCILLPLPSIVAVPLATTLILLVQLGLNGHMRTIVKKGLTLLYLYYNKGTSR</sequence>
<dbReference type="AlphaFoldDB" id="A0A2U9ITR6"/>
<feature type="transmembrane region" description="Helical" evidence="1">
    <location>
        <begin position="396"/>
        <end position="413"/>
    </location>
</feature>